<evidence type="ECO:0000256" key="1">
    <source>
        <dbReference type="ARBA" id="ARBA00009809"/>
    </source>
</evidence>
<reference evidence="7" key="4">
    <citation type="journal article" date="2015" name="Proteomics">
        <title>N-terminome analysis of the human mitochondrial proteome.</title>
        <authorList>
            <person name="Vaca Jacome A.S."/>
            <person name="Rabilloud T."/>
            <person name="Schaeffer-Reiss C."/>
            <person name="Rompais M."/>
            <person name="Ayoub D."/>
            <person name="Lane L."/>
            <person name="Bairoch A."/>
            <person name="Van Dorsselaer A."/>
            <person name="Carapito C."/>
        </authorList>
    </citation>
    <scope>IDENTIFICATION BY MASS SPECTROMETRY [LARGE SCALE ANALYSIS]</scope>
</reference>
<dbReference type="UCSC" id="uc062hwn.1">
    <property type="organism name" value="human"/>
</dbReference>
<reference evidence="3 4" key="3">
    <citation type="journal article" date="2006" name="Nature">
        <title>The DNA sequence, annotation and analysis of human chromosome 3.</title>
        <authorList>
            <person name="Muzny D.M."/>
            <person name="Scherer S.E."/>
            <person name="Kaul R."/>
            <person name="Wang J."/>
            <person name="Yu J."/>
            <person name="Sudbrak R."/>
            <person name="Buhay C.J."/>
            <person name="Chen R."/>
            <person name="Cree A."/>
            <person name="Ding Y."/>
            <person name="Dugan-Rocha S."/>
            <person name="Gill R."/>
            <person name="Gunaratne P."/>
            <person name="Harris R.A."/>
            <person name="Hawes A.C."/>
            <person name="Hernandez J."/>
            <person name="Hodgson A.V."/>
            <person name="Hume J."/>
            <person name="Jackson A."/>
            <person name="Khan Z.M."/>
            <person name="Kovar-Smith C."/>
            <person name="Lewis L.R."/>
            <person name="Lozado R.J."/>
            <person name="Metzker M.L."/>
            <person name="Milosavljevic A."/>
            <person name="Miner G.R."/>
            <person name="Morgan M.B."/>
            <person name="Nazareth L.V."/>
            <person name="Scott G."/>
            <person name="Sodergren E."/>
            <person name="Song X.Z."/>
            <person name="Steffen D."/>
            <person name="Wei S."/>
            <person name="Wheeler D.A."/>
            <person name="Wright M.W."/>
            <person name="Worley K.C."/>
            <person name="Yuan Y."/>
            <person name="Zhang Z."/>
            <person name="Adams C.Q."/>
            <person name="Ansari-Lari M.A."/>
            <person name="Ayele M."/>
            <person name="Brown M.J."/>
            <person name="Chen G."/>
            <person name="Chen Z."/>
            <person name="Clendenning J."/>
            <person name="Clerc-Blankenburg K.P."/>
            <person name="Chen R."/>
            <person name="Chen Z."/>
            <person name="Davis C."/>
            <person name="Delgado O."/>
            <person name="Dinh H.H."/>
            <person name="Dong W."/>
            <person name="Draper H."/>
            <person name="Ernst S."/>
            <person name="Fu G."/>
            <person name="Gonzalez-Garay M.L."/>
            <person name="Garcia D.K."/>
            <person name="Gillett W."/>
            <person name="Gu J."/>
            <person name="Hao B."/>
            <person name="Haugen E."/>
            <person name="Havlak P."/>
            <person name="He X."/>
            <person name="Hennig S."/>
            <person name="Hu S."/>
            <person name="Huang W."/>
            <person name="Jackson L.R."/>
            <person name="Jacob L.S."/>
            <person name="Kelly S.H."/>
            <person name="Kube M."/>
            <person name="Levy R."/>
            <person name="Li Z."/>
            <person name="Liu B."/>
            <person name="Liu J."/>
            <person name="Liu W."/>
            <person name="Lu J."/>
            <person name="Maheshwari M."/>
            <person name="Nguyen B.V."/>
            <person name="Okwuonu G.O."/>
            <person name="Palmeiri A."/>
            <person name="Pasternak S."/>
            <person name="Perez L.M."/>
            <person name="Phelps K.A."/>
            <person name="Plopper F.J."/>
            <person name="Qiang B."/>
            <person name="Raymond C."/>
            <person name="Rodriguez R."/>
            <person name="Saenphimmachak C."/>
            <person name="Santibanez J."/>
            <person name="Shen H."/>
            <person name="Shen Y."/>
            <person name="Subramanian S."/>
            <person name="Tabor P.E."/>
            <person name="Verduzco D."/>
            <person name="Waldron L."/>
            <person name="Wang J."/>
            <person name="Wang J."/>
            <person name="Wang Q."/>
            <person name="Williams G.A."/>
            <person name="Wong G.K."/>
            <person name="Yao Z."/>
            <person name="Zhang J."/>
            <person name="Zhang X."/>
            <person name="Zhao G."/>
            <person name="Zhou J."/>
            <person name="Zhou Y."/>
            <person name="Nelson D."/>
            <person name="Lehrach H."/>
            <person name="Reinhardt R."/>
            <person name="Naylor S.L."/>
            <person name="Yang H."/>
            <person name="Olson M."/>
            <person name="Weinstock G."/>
            <person name="Gibbs R.A."/>
        </authorList>
    </citation>
    <scope>NUCLEOTIDE SEQUENCE [LARGE SCALE GENOMIC DNA]</scope>
</reference>
<dbReference type="PANTHER" id="PTHR23421">
    <property type="entry name" value="BETA-GALACTOSIDASE RELATED"/>
    <property type="match status" value="1"/>
</dbReference>
<dbReference type="GeneTree" id="ENSGT00950000182942"/>
<dbReference type="Antibodypedia" id="3647">
    <property type="antibodies" value="705 antibodies from 39 providers"/>
</dbReference>
<dbReference type="EMBL" id="AC112211">
    <property type="status" value="NOT_ANNOTATED_CDS"/>
    <property type="molecule type" value="Genomic_DNA"/>
</dbReference>
<protein>
    <submittedName>
        <fullName evidence="3">Galactosidase beta 1</fullName>
    </submittedName>
</protein>
<dbReference type="InterPro" id="IPR001944">
    <property type="entry name" value="Glycoside_Hdrlase_35"/>
</dbReference>
<keyword evidence="4" id="KW-1185">Reference proteome</keyword>
<name>C9JF15_HUMAN</name>
<dbReference type="SMR" id="C9JF15"/>
<dbReference type="HGNC" id="HGNC:4298">
    <property type="gene designation" value="GLB1"/>
</dbReference>
<dbReference type="OrthoDB" id="1657402at2759"/>
<dbReference type="Proteomes" id="UP000005640">
    <property type="component" value="Chromosome 3"/>
</dbReference>
<dbReference type="FunFam" id="3.20.20.80:FF:000259">
    <property type="entry name" value="GLB1 isoform 3"/>
    <property type="match status" value="1"/>
</dbReference>
<sequence>MFEIDYSRDSFLKDGQPFRYISGSIHYSRVPRFYWKDRLLKMKMAGLNAIQTYVPWNFHEPWPGQYQFSEDHDVEYFLRLAHELGLLVILRPGPYICAEWEM</sequence>
<dbReference type="ExpressionAtlas" id="C9JF15">
    <property type="expression patterns" value="baseline and differential"/>
</dbReference>
<dbReference type="GO" id="GO:0005975">
    <property type="term" value="P:carbohydrate metabolic process"/>
    <property type="evidence" value="ECO:0007669"/>
    <property type="project" value="InterPro"/>
</dbReference>
<feature type="domain" description="Glycoside hydrolase 35 catalytic" evidence="2">
    <location>
        <begin position="10"/>
        <end position="102"/>
    </location>
</feature>
<reference evidence="3 4" key="2">
    <citation type="journal article" date="2004" name="Nature">
        <title>Finishing the euchromatic sequence of the human genome.</title>
        <authorList>
            <consortium name="International Human Genome Sequencing Consortium"/>
        </authorList>
    </citation>
    <scope>NUCLEOTIDE SEQUENCE [LARGE SCALE GENOMIC DNA]</scope>
</reference>
<dbReference type="InterPro" id="IPR017853">
    <property type="entry name" value="GH"/>
</dbReference>
<evidence type="ECO:0000313" key="4">
    <source>
        <dbReference type="Proteomes" id="UP000005640"/>
    </source>
</evidence>
<reference evidence="3 4" key="1">
    <citation type="journal article" date="2001" name="Nature">
        <title>Initial sequencing and analysis of the human genome.</title>
        <authorList>
            <consortium name="International Human Genome Sequencing Consortium"/>
            <person name="Lander E.S."/>
            <person name="Linton L.M."/>
            <person name="Birren B."/>
            <person name="Nusbaum C."/>
            <person name="Zody M.C."/>
            <person name="Baldwin J."/>
            <person name="Devon K."/>
            <person name="Dewar K."/>
            <person name="Doyle M."/>
            <person name="FitzHugh W."/>
            <person name="Funke R."/>
            <person name="Gage D."/>
            <person name="Harris K."/>
            <person name="Heaford A."/>
            <person name="Howland J."/>
            <person name="Kann L."/>
            <person name="Lehoczky J."/>
            <person name="LeVine R."/>
            <person name="McEwan P."/>
            <person name="McKernan K."/>
            <person name="Meldrim J."/>
            <person name="Mesirov J.P."/>
            <person name="Miranda C."/>
            <person name="Morris W."/>
            <person name="Naylor J."/>
            <person name="Raymond C."/>
            <person name="Rosetti M."/>
            <person name="Santos R."/>
            <person name="Sheridan A."/>
            <person name="Sougnez C."/>
            <person name="Stange-Thomann N."/>
            <person name="Stojanovic N."/>
            <person name="Subramanian A."/>
            <person name="Wyman D."/>
            <person name="Rogers J."/>
            <person name="Sulston J."/>
            <person name="Ainscough R."/>
            <person name="Beck S."/>
            <person name="Bentley D."/>
            <person name="Burton J."/>
            <person name="Clee C."/>
            <person name="Carter N."/>
            <person name="Coulson A."/>
            <person name="Deadman R."/>
            <person name="Deloukas P."/>
            <person name="Dunham A."/>
            <person name="Dunham I."/>
            <person name="Durbin R."/>
            <person name="French L."/>
            <person name="Grafham D."/>
            <person name="Gregory S."/>
            <person name="Hubbard T."/>
            <person name="Humphray S."/>
            <person name="Hunt A."/>
            <person name="Jones M."/>
            <person name="Lloyd C."/>
            <person name="McMurray A."/>
            <person name="Matthews L."/>
            <person name="Mercer S."/>
            <person name="Milne S."/>
            <person name="Mullikin J.C."/>
            <person name="Mungall A."/>
            <person name="Plumb R."/>
            <person name="Ross M."/>
            <person name="Shownkeen R."/>
            <person name="Sims S."/>
            <person name="Waterston R.H."/>
            <person name="Wilson R.K."/>
            <person name="Hillier L.W."/>
            <person name="McPherson J.D."/>
            <person name="Marra M.A."/>
            <person name="Mardis E.R."/>
            <person name="Fulton L.A."/>
            <person name="Chinwalla A.T."/>
            <person name="Pepin K.H."/>
            <person name="Gish W.R."/>
            <person name="Chissoe S.L."/>
            <person name="Wendl M.C."/>
            <person name="Delehaunty K.D."/>
            <person name="Miner T.L."/>
            <person name="Delehaunty A."/>
            <person name="Kramer J.B."/>
            <person name="Cook L.L."/>
            <person name="Fulton R.S."/>
            <person name="Johnson D.L."/>
            <person name="Minx P.J."/>
            <person name="Clifton S.W."/>
            <person name="Hawkins T."/>
            <person name="Branscomb E."/>
            <person name="Predki P."/>
            <person name="Richardson P."/>
            <person name="Wenning S."/>
            <person name="Slezak T."/>
            <person name="Doggett N."/>
            <person name="Cheng J.F."/>
            <person name="Olsen A."/>
            <person name="Lucas S."/>
            <person name="Elkin C."/>
            <person name="Uberbacher E."/>
            <person name="Frazier M."/>
            <person name="Gibbs R.A."/>
            <person name="Muzny D.M."/>
            <person name="Scherer S.E."/>
            <person name="Bouck J.B."/>
            <person name="Sodergren E.J."/>
            <person name="Worley K.C."/>
            <person name="Rives C.M."/>
            <person name="Gorrell J.H."/>
            <person name="Metzker M.L."/>
            <person name="Naylor S.L."/>
            <person name="Kucherlapati R.S."/>
            <person name="Nelson D.L."/>
            <person name="Weinstock G.M."/>
            <person name="Sakaki Y."/>
            <person name="Fujiyama A."/>
            <person name="Hattori M."/>
            <person name="Yada T."/>
            <person name="Toyoda A."/>
            <person name="Itoh T."/>
            <person name="Kawagoe C."/>
            <person name="Watanabe H."/>
            <person name="Totoki Y."/>
            <person name="Taylor T."/>
            <person name="Weissenbach J."/>
            <person name="Heilig R."/>
            <person name="Saurin W."/>
            <person name="Artiguenave F."/>
            <person name="Brottier P."/>
            <person name="Bruls T."/>
            <person name="Pelletier E."/>
            <person name="Robert C."/>
            <person name="Wincker P."/>
            <person name="Smith D.R."/>
            <person name="Doucette-Stamm L."/>
            <person name="Rubenfield M."/>
            <person name="Weinstock K."/>
            <person name="Lee H.M."/>
            <person name="Dubois J."/>
            <person name="Rosenthal A."/>
            <person name="Platzer M."/>
            <person name="Nyakatura G."/>
            <person name="Taudien S."/>
            <person name="Rump A."/>
            <person name="Yang H."/>
            <person name="Yu J."/>
            <person name="Wang J."/>
            <person name="Huang G."/>
            <person name="Gu J."/>
            <person name="Hood L."/>
            <person name="Rowen L."/>
            <person name="Madan A."/>
            <person name="Qin S."/>
            <person name="Davis R.W."/>
            <person name="Federspiel N.A."/>
            <person name="Abola A.P."/>
            <person name="Proctor M.J."/>
            <person name="Myers R.M."/>
            <person name="Schmutz J."/>
            <person name="Dickson M."/>
            <person name="Grimwood J."/>
            <person name="Cox D.R."/>
            <person name="Olson M.V."/>
            <person name="Kaul R."/>
            <person name="Raymond C."/>
            <person name="Shimizu N."/>
            <person name="Kawasaki K."/>
            <person name="Minoshima S."/>
            <person name="Evans G.A."/>
            <person name="Athanasiou M."/>
            <person name="Schultz R."/>
            <person name="Roe B.A."/>
            <person name="Chen F."/>
            <person name="Pan H."/>
            <person name="Ramser J."/>
            <person name="Lehrach H."/>
            <person name="Reinhardt R."/>
            <person name="McCombie W.R."/>
            <person name="de la Bastide M."/>
            <person name="Dedhia N."/>
            <person name="Blocker H."/>
            <person name="Hornischer K."/>
            <person name="Nordsiek G."/>
            <person name="Agarwala R."/>
            <person name="Aravind L."/>
            <person name="Bailey J.A."/>
            <person name="Bateman A."/>
            <person name="Batzoglou S."/>
            <person name="Birney E."/>
            <person name="Bork P."/>
            <person name="Brown D.G."/>
            <person name="Burge C.B."/>
            <person name="Cerutti L."/>
            <person name="Chen H.C."/>
            <person name="Church D."/>
            <person name="Clamp M."/>
            <person name="Copley R.R."/>
            <person name="Doerks T."/>
            <person name="Eddy S.R."/>
            <person name="Eichler E.E."/>
            <person name="Furey T.S."/>
            <person name="Galagan J."/>
            <person name="Gilbert J.G."/>
            <person name="Harmon C."/>
            <person name="Hayashizaki Y."/>
            <person name="Haussler D."/>
            <person name="Hermjakob H."/>
            <person name="Hokamp K."/>
            <person name="Jang W."/>
            <person name="Johnson L.S."/>
            <person name="Jones T.A."/>
            <person name="Kasif S."/>
            <person name="Kaspryzk A."/>
            <person name="Kennedy S."/>
            <person name="Kent W.J."/>
            <person name="Kitts P."/>
            <person name="Koonin E.V."/>
            <person name="Korf I."/>
            <person name="Kulp D."/>
            <person name="Lancet D."/>
            <person name="Lowe T.M."/>
            <person name="McLysaght A."/>
            <person name="Mikkelsen T."/>
            <person name="Moran J.V."/>
            <person name="Mulder N."/>
            <person name="Pollara V.J."/>
            <person name="Ponting C.P."/>
            <person name="Schuler G."/>
            <person name="Schultz J."/>
            <person name="Slater G."/>
            <person name="Smit A.F."/>
            <person name="Stupka E."/>
            <person name="Szustakowski J."/>
            <person name="Thierry-Mieg D."/>
            <person name="Thierry-Mieg J."/>
            <person name="Wagner L."/>
            <person name="Wallis J."/>
            <person name="Wheeler R."/>
            <person name="Williams A."/>
            <person name="Wolf Y.I."/>
            <person name="Wolfe K.H."/>
            <person name="Yang S.P."/>
            <person name="Yeh R.F."/>
            <person name="Collins F."/>
            <person name="Guyer M.S."/>
            <person name="Peterson J."/>
            <person name="Felsenfeld A."/>
            <person name="Wetterstrand K.A."/>
            <person name="Patrinos A."/>
            <person name="Morgan M.J."/>
            <person name="de Jong P."/>
            <person name="Catanese J.J."/>
            <person name="Osoegawa K."/>
            <person name="Shizuya H."/>
            <person name="Choi S."/>
            <person name="Chen Y.J."/>
        </authorList>
    </citation>
    <scope>NUCLEOTIDE SEQUENCE [LARGE SCALE GENOMIC DNA]</scope>
</reference>
<gene>
    <name evidence="3" type="primary">GLB1</name>
</gene>
<feature type="non-terminal residue" evidence="3">
    <location>
        <position position="102"/>
    </location>
</feature>
<dbReference type="Gene3D" id="3.20.20.80">
    <property type="entry name" value="Glycosidases"/>
    <property type="match status" value="1"/>
</dbReference>
<dbReference type="GO" id="GO:0004553">
    <property type="term" value="F:hydrolase activity, hydrolyzing O-glycosyl compounds"/>
    <property type="evidence" value="ECO:0007669"/>
    <property type="project" value="InterPro"/>
</dbReference>
<dbReference type="OMA" id="FWNIHEQ"/>
<proteinExistence type="evidence at protein level"/>
<dbReference type="MassIVE" id="C9JF15"/>
<organism evidence="3 4">
    <name type="scientific">Homo sapiens</name>
    <name type="common">Human</name>
    <dbReference type="NCBI Taxonomy" id="9606"/>
    <lineage>
        <taxon>Eukaryota</taxon>
        <taxon>Metazoa</taxon>
        <taxon>Chordata</taxon>
        <taxon>Craniata</taxon>
        <taxon>Vertebrata</taxon>
        <taxon>Euteleostomi</taxon>
        <taxon>Mammalia</taxon>
        <taxon>Eutheria</taxon>
        <taxon>Euarchontoglires</taxon>
        <taxon>Primates</taxon>
        <taxon>Haplorrhini</taxon>
        <taxon>Catarrhini</taxon>
        <taxon>Hominidae</taxon>
        <taxon>Homo</taxon>
    </lineage>
</organism>
<reference evidence="3" key="5">
    <citation type="submission" date="2025-08" db="UniProtKB">
        <authorList>
            <consortium name="Ensembl"/>
        </authorList>
    </citation>
    <scope>IDENTIFICATION</scope>
</reference>
<keyword evidence="5 6" id="KW-1267">Proteomics identification</keyword>
<dbReference type="Ensembl" id="ENST00000450835.1">
    <property type="protein sequence ID" value="ENSP00000403264.1"/>
    <property type="gene ID" value="ENSG00000170266.16"/>
</dbReference>
<dbReference type="ChiTaRS" id="GLB1">
    <property type="organism name" value="human"/>
</dbReference>
<dbReference type="AlphaFoldDB" id="C9JF15"/>
<evidence type="ECO:0007829" key="7">
    <source>
        <dbReference type="PubMed" id="25944712"/>
    </source>
</evidence>
<dbReference type="InterPro" id="IPR031330">
    <property type="entry name" value="Gly_Hdrlase_35_cat"/>
</dbReference>
<dbReference type="Bgee" id="ENSG00000170266">
    <property type="expression patterns" value="Expressed in monocyte and 180 other cell types or tissues"/>
</dbReference>
<evidence type="ECO:0000313" key="3">
    <source>
        <dbReference type="Ensembl" id="ENSP00000403264.1"/>
    </source>
</evidence>
<dbReference type="PRINTS" id="PR00742">
    <property type="entry name" value="GLHYDRLASE35"/>
</dbReference>
<dbReference type="VEuPathDB" id="HostDB:ENSG00000170266"/>
<comment type="similarity">
    <text evidence="1">Belongs to the glycosyl hydrolase 35 family.</text>
</comment>
<evidence type="ECO:0000259" key="2">
    <source>
        <dbReference type="Pfam" id="PF01301"/>
    </source>
</evidence>
<dbReference type="OpenTargets" id="ENSG00000170266"/>
<dbReference type="Pfam" id="PF01301">
    <property type="entry name" value="Glyco_hydro_35"/>
    <property type="match status" value="1"/>
</dbReference>
<dbReference type="ProteomicsDB" id="9923"/>
<accession>C9JF15</accession>
<dbReference type="SUPFAM" id="SSF51445">
    <property type="entry name" value="(Trans)glycosidases"/>
    <property type="match status" value="1"/>
</dbReference>
<evidence type="ECO:0007829" key="6">
    <source>
        <dbReference type="ProteomicsDB" id="C9JF15"/>
    </source>
</evidence>
<dbReference type="HOGENOM" id="CLU_131502_1_0_1"/>
<evidence type="ECO:0007829" key="5">
    <source>
        <dbReference type="PeptideAtlas" id="C9JF15"/>
    </source>
</evidence>
<reference evidence="3" key="6">
    <citation type="submission" date="2025-09" db="UniProtKB">
        <authorList>
            <consortium name="Ensembl"/>
        </authorList>
    </citation>
    <scope>IDENTIFICATION</scope>
</reference>